<name>A0AAV5WNH7_9BILA</name>
<keyword evidence="3" id="KW-1185">Reference proteome</keyword>
<dbReference type="AlphaFoldDB" id="A0AAV5WNH7"/>
<gene>
    <name evidence="2" type="ORF">PFISCL1PPCAC_23452</name>
</gene>
<protein>
    <submittedName>
        <fullName evidence="2">Uncharacterized protein</fullName>
    </submittedName>
</protein>
<dbReference type="EMBL" id="BTSY01000006">
    <property type="protein sequence ID" value="GMT32155.1"/>
    <property type="molecule type" value="Genomic_DNA"/>
</dbReference>
<reference evidence="2" key="1">
    <citation type="submission" date="2023-10" db="EMBL/GenBank/DDBJ databases">
        <title>Genome assembly of Pristionchus species.</title>
        <authorList>
            <person name="Yoshida K."/>
            <person name="Sommer R.J."/>
        </authorList>
    </citation>
    <scope>NUCLEOTIDE SEQUENCE</scope>
    <source>
        <strain evidence="2">RS5133</strain>
    </source>
</reference>
<evidence type="ECO:0000256" key="1">
    <source>
        <dbReference type="SAM" id="MobiDB-lite"/>
    </source>
</evidence>
<dbReference type="Proteomes" id="UP001432322">
    <property type="component" value="Unassembled WGS sequence"/>
</dbReference>
<evidence type="ECO:0000313" key="3">
    <source>
        <dbReference type="Proteomes" id="UP001432322"/>
    </source>
</evidence>
<feature type="region of interest" description="Disordered" evidence="1">
    <location>
        <begin position="238"/>
        <end position="262"/>
    </location>
</feature>
<comment type="caution">
    <text evidence="2">The sequence shown here is derived from an EMBL/GenBank/DDBJ whole genome shotgun (WGS) entry which is preliminary data.</text>
</comment>
<sequence length="288" mass="29429">GNKFMSTVGITTKQVEPRPDLQHLLSLLGSNALVSLLGNGELDSLLGSEGDQRLGALSDDEDVGDTGGESVSGGVLDVDDVEGSRVTLTLGDDSDATDVTASGDHGEVSGVELDEVGDLGGVDIEDNGVINLDMGVRVSDGTAIVGDDEGNSLGSNGHLGDLAKLEVTLLGGDAVADETALGVVEETESLVGLLDVDDIHESSGESHLSADLSVDLDQALLADLASLGVGQSVLQTVTEEEDEGEGLTELVGSGGGARSEDTSKLVQHPVMRGREALQMMLRSTCHDV</sequence>
<feature type="region of interest" description="Disordered" evidence="1">
    <location>
        <begin position="89"/>
        <end position="108"/>
    </location>
</feature>
<feature type="non-terminal residue" evidence="2">
    <location>
        <position position="1"/>
    </location>
</feature>
<organism evidence="2 3">
    <name type="scientific">Pristionchus fissidentatus</name>
    <dbReference type="NCBI Taxonomy" id="1538716"/>
    <lineage>
        <taxon>Eukaryota</taxon>
        <taxon>Metazoa</taxon>
        <taxon>Ecdysozoa</taxon>
        <taxon>Nematoda</taxon>
        <taxon>Chromadorea</taxon>
        <taxon>Rhabditida</taxon>
        <taxon>Rhabditina</taxon>
        <taxon>Diplogasteromorpha</taxon>
        <taxon>Diplogasteroidea</taxon>
        <taxon>Neodiplogasteridae</taxon>
        <taxon>Pristionchus</taxon>
    </lineage>
</organism>
<evidence type="ECO:0000313" key="2">
    <source>
        <dbReference type="EMBL" id="GMT32155.1"/>
    </source>
</evidence>
<feature type="region of interest" description="Disordered" evidence="1">
    <location>
        <begin position="56"/>
        <end position="75"/>
    </location>
</feature>
<proteinExistence type="predicted"/>
<accession>A0AAV5WNH7</accession>